<evidence type="ECO:0000256" key="4">
    <source>
        <dbReference type="ARBA" id="ARBA00022679"/>
    </source>
</evidence>
<dbReference type="SMART" id="SM00448">
    <property type="entry name" value="REC"/>
    <property type="match status" value="1"/>
</dbReference>
<dbReference type="SMART" id="SM00388">
    <property type="entry name" value="HisKA"/>
    <property type="match status" value="1"/>
</dbReference>
<dbReference type="SUPFAM" id="SSF47384">
    <property type="entry name" value="Homodimeric domain of signal transducing histidine kinase"/>
    <property type="match status" value="1"/>
</dbReference>
<dbReference type="EMBL" id="VVYJ01000023">
    <property type="protein sequence ID" value="KAA5470180.1"/>
    <property type="molecule type" value="Genomic_DNA"/>
</dbReference>
<dbReference type="Pfam" id="PF12833">
    <property type="entry name" value="HTH_18"/>
    <property type="match status" value="1"/>
</dbReference>
<dbReference type="InterPro" id="IPR036890">
    <property type="entry name" value="HATPase_C_sf"/>
</dbReference>
<keyword evidence="3 12" id="KW-0597">Phosphoprotein</keyword>
<dbReference type="InterPro" id="IPR011006">
    <property type="entry name" value="CheY-like_superfamily"/>
</dbReference>
<dbReference type="RefSeq" id="WP_005677651.1">
    <property type="nucleotide sequence ID" value="NZ_CP022412.2"/>
</dbReference>
<dbReference type="PRINTS" id="PR00344">
    <property type="entry name" value="BCTRLSENSOR"/>
</dbReference>
<evidence type="ECO:0000256" key="12">
    <source>
        <dbReference type="PROSITE-ProRule" id="PRU00169"/>
    </source>
</evidence>
<keyword evidence="5" id="KW-0547">Nucleotide-binding</keyword>
<dbReference type="SUPFAM" id="SSF101898">
    <property type="entry name" value="NHL repeat"/>
    <property type="match status" value="1"/>
</dbReference>
<evidence type="ECO:0000256" key="6">
    <source>
        <dbReference type="ARBA" id="ARBA00022777"/>
    </source>
</evidence>
<evidence type="ECO:0000256" key="11">
    <source>
        <dbReference type="ARBA" id="ARBA00023163"/>
    </source>
</evidence>
<evidence type="ECO:0000313" key="21">
    <source>
        <dbReference type="Proteomes" id="UP000284205"/>
    </source>
</evidence>
<dbReference type="Pfam" id="PF00072">
    <property type="entry name" value="Response_reg"/>
    <property type="match status" value="1"/>
</dbReference>
<dbReference type="Gene3D" id="3.40.50.2300">
    <property type="match status" value="1"/>
</dbReference>
<dbReference type="SMART" id="SM00387">
    <property type="entry name" value="HATPase_c"/>
    <property type="match status" value="1"/>
</dbReference>
<dbReference type="PROSITE" id="PS00041">
    <property type="entry name" value="HTH_ARAC_FAMILY_1"/>
    <property type="match status" value="1"/>
</dbReference>
<evidence type="ECO:0000313" key="19">
    <source>
        <dbReference type="EMBL" id="RGR65460.1"/>
    </source>
</evidence>
<keyword evidence="6 19" id="KW-0418">Kinase</keyword>
<evidence type="ECO:0000313" key="17">
    <source>
        <dbReference type="EMBL" id="KAA5470180.1"/>
    </source>
</evidence>
<dbReference type="Proteomes" id="UP000284205">
    <property type="component" value="Unassembled WGS sequence"/>
</dbReference>
<feature type="modified residue" description="4-aspartylphosphate" evidence="12">
    <location>
        <position position="1141"/>
    </location>
</feature>
<gene>
    <name evidence="20" type="ORF">DW794_05945</name>
    <name evidence="19" type="ORF">DWY26_22110</name>
    <name evidence="17" type="ORF">F2Y39_22080</name>
    <name evidence="18" type="ORF">Q4469_18620</name>
</gene>
<keyword evidence="13" id="KW-1133">Transmembrane helix</keyword>
<protein>
    <recommendedName>
        <fullName evidence="2">histidine kinase</fullName>
        <ecNumber evidence="2">2.7.13.3</ecNumber>
    </recommendedName>
</protein>
<dbReference type="PANTHER" id="PTHR43547">
    <property type="entry name" value="TWO-COMPONENT HISTIDINE KINASE"/>
    <property type="match status" value="1"/>
</dbReference>
<evidence type="ECO:0000259" key="16">
    <source>
        <dbReference type="PROSITE" id="PS50110"/>
    </source>
</evidence>
<evidence type="ECO:0000313" key="22">
    <source>
        <dbReference type="Proteomes" id="UP000284689"/>
    </source>
</evidence>
<dbReference type="Gene3D" id="3.30.565.10">
    <property type="entry name" value="Histidine kinase-like ATPase, C-terminal domain"/>
    <property type="match status" value="1"/>
</dbReference>
<feature type="domain" description="Histidine kinase" evidence="15">
    <location>
        <begin position="819"/>
        <end position="1034"/>
    </location>
</feature>
<accession>A0A412FCM2</accession>
<dbReference type="FunFam" id="3.40.50.2300:FF:000138">
    <property type="entry name" value="Two-component system sensor histidine kinase/response regulator"/>
    <property type="match status" value="1"/>
</dbReference>
<dbReference type="PROSITE" id="PS50110">
    <property type="entry name" value="RESPONSE_REGULATORY"/>
    <property type="match status" value="1"/>
</dbReference>
<dbReference type="InterPro" id="IPR005467">
    <property type="entry name" value="His_kinase_dom"/>
</dbReference>
<dbReference type="FunFam" id="3.30.565.10:FF:000037">
    <property type="entry name" value="Hybrid sensor histidine kinase/response regulator"/>
    <property type="match status" value="1"/>
</dbReference>
<evidence type="ECO:0000256" key="1">
    <source>
        <dbReference type="ARBA" id="ARBA00000085"/>
    </source>
</evidence>
<reference evidence="17 23" key="2">
    <citation type="journal article" date="2019" name="Nat. Med.">
        <title>A library of human gut bacterial isolates paired with longitudinal multiomics data enables mechanistic microbiome research.</title>
        <authorList>
            <person name="Poyet M."/>
            <person name="Groussin M."/>
            <person name="Gibbons S.M."/>
            <person name="Avila-Pacheco J."/>
            <person name="Jiang X."/>
            <person name="Kearney S.M."/>
            <person name="Perrotta A.R."/>
            <person name="Berdy B."/>
            <person name="Zhao S."/>
            <person name="Lieberman T.D."/>
            <person name="Swanson P.K."/>
            <person name="Smith M."/>
            <person name="Roesemann S."/>
            <person name="Alexander J.E."/>
            <person name="Rich S.A."/>
            <person name="Livny J."/>
            <person name="Vlamakis H."/>
            <person name="Clish C."/>
            <person name="Bullock K."/>
            <person name="Deik A."/>
            <person name="Scott J."/>
            <person name="Pierce K.A."/>
            <person name="Xavier R.J."/>
            <person name="Alm E.J."/>
        </authorList>
    </citation>
    <scope>NUCLEOTIDE SEQUENCE [LARGE SCALE GENOMIC DNA]</scope>
    <source>
        <strain evidence="17 23">BIOML-A25</strain>
    </source>
</reference>
<dbReference type="EMBL" id="JAUONL010000021">
    <property type="protein sequence ID" value="MDO6359662.1"/>
    <property type="molecule type" value="Genomic_DNA"/>
</dbReference>
<dbReference type="SUPFAM" id="SSF46689">
    <property type="entry name" value="Homeodomain-like"/>
    <property type="match status" value="2"/>
</dbReference>
<evidence type="ECO:0000256" key="5">
    <source>
        <dbReference type="ARBA" id="ARBA00022741"/>
    </source>
</evidence>
<evidence type="ECO:0000313" key="23">
    <source>
        <dbReference type="Proteomes" id="UP000427825"/>
    </source>
</evidence>
<dbReference type="GO" id="GO:0043565">
    <property type="term" value="F:sequence-specific DNA binding"/>
    <property type="evidence" value="ECO:0007669"/>
    <property type="project" value="InterPro"/>
</dbReference>
<evidence type="ECO:0000256" key="7">
    <source>
        <dbReference type="ARBA" id="ARBA00022840"/>
    </source>
</evidence>
<organism evidence="19 21">
    <name type="scientific">Bacteroides caccae</name>
    <dbReference type="NCBI Taxonomy" id="47678"/>
    <lineage>
        <taxon>Bacteria</taxon>
        <taxon>Pseudomonadati</taxon>
        <taxon>Bacteroidota</taxon>
        <taxon>Bacteroidia</taxon>
        <taxon>Bacteroidales</taxon>
        <taxon>Bacteroidaceae</taxon>
        <taxon>Bacteroides</taxon>
    </lineage>
</organism>
<dbReference type="SMR" id="A0A412FCM2"/>
<comment type="catalytic activity">
    <reaction evidence="1">
        <text>ATP + protein L-histidine = ADP + protein N-phospho-L-histidine.</text>
        <dbReference type="EC" id="2.7.13.3"/>
    </reaction>
</comment>
<dbReference type="InterPro" id="IPR036097">
    <property type="entry name" value="HisK_dim/P_sf"/>
</dbReference>
<dbReference type="Gene3D" id="2.60.40.10">
    <property type="entry name" value="Immunoglobulins"/>
    <property type="match status" value="1"/>
</dbReference>
<reference evidence="21 22" key="1">
    <citation type="submission" date="2018-08" db="EMBL/GenBank/DDBJ databases">
        <title>A genome reference for cultivated species of the human gut microbiota.</title>
        <authorList>
            <person name="Zou Y."/>
            <person name="Xue W."/>
            <person name="Luo G."/>
        </authorList>
    </citation>
    <scope>NUCLEOTIDE SEQUENCE [LARGE SCALE GENOMIC DNA]</scope>
    <source>
        <strain evidence="19 21">AF24-29LB</strain>
        <strain evidence="20 22">AM31-16AC</strain>
    </source>
</reference>
<evidence type="ECO:0000259" key="15">
    <source>
        <dbReference type="PROSITE" id="PS50109"/>
    </source>
</evidence>
<dbReference type="PANTHER" id="PTHR43547:SF2">
    <property type="entry name" value="HYBRID SIGNAL TRANSDUCTION HISTIDINE KINASE C"/>
    <property type="match status" value="1"/>
</dbReference>
<dbReference type="PROSITE" id="PS01124">
    <property type="entry name" value="HTH_ARAC_FAMILY_2"/>
    <property type="match status" value="1"/>
</dbReference>
<feature type="domain" description="HTH araC/xylS-type" evidence="14">
    <location>
        <begin position="1240"/>
        <end position="1339"/>
    </location>
</feature>
<reference evidence="18" key="3">
    <citation type="submission" date="2023-07" db="EMBL/GenBank/DDBJ databases">
        <title>Whole Genome Sequencing of Colonoscopy isolates.</title>
        <authorList>
            <person name="Surve S.V."/>
            <person name="Valls R.A."/>
            <person name="Barrak K.E."/>
            <person name="Gardner T.B."/>
            <person name="O'Toole G.A."/>
        </authorList>
    </citation>
    <scope>NUCLEOTIDE SEQUENCE</scope>
    <source>
        <strain evidence="18">GP0119</strain>
    </source>
</reference>
<feature type="domain" description="Response regulatory" evidence="16">
    <location>
        <begin position="1093"/>
        <end position="1208"/>
    </location>
</feature>
<dbReference type="InterPro" id="IPR015943">
    <property type="entry name" value="WD40/YVTN_repeat-like_dom_sf"/>
</dbReference>
<evidence type="ECO:0000256" key="13">
    <source>
        <dbReference type="SAM" id="Phobius"/>
    </source>
</evidence>
<dbReference type="InterPro" id="IPR018060">
    <property type="entry name" value="HTH_AraC"/>
</dbReference>
<evidence type="ECO:0000256" key="3">
    <source>
        <dbReference type="ARBA" id="ARBA00022553"/>
    </source>
</evidence>
<dbReference type="KEGG" id="bcac:CGC64_09435"/>
<dbReference type="Proteomes" id="UP000284689">
    <property type="component" value="Unassembled WGS sequence"/>
</dbReference>
<comment type="caution">
    <text evidence="19">The sequence shown here is derived from an EMBL/GenBank/DDBJ whole genome shotgun (WGS) entry which is preliminary data.</text>
</comment>
<dbReference type="PROSITE" id="PS50109">
    <property type="entry name" value="HIS_KIN"/>
    <property type="match status" value="1"/>
</dbReference>
<dbReference type="Pfam" id="PF07495">
    <property type="entry name" value="Y_Y_Y"/>
    <property type="match status" value="1"/>
</dbReference>
<dbReference type="SUPFAM" id="SSF52172">
    <property type="entry name" value="CheY-like"/>
    <property type="match status" value="1"/>
</dbReference>
<dbReference type="InterPro" id="IPR013783">
    <property type="entry name" value="Ig-like_fold"/>
</dbReference>
<dbReference type="SMART" id="SM00342">
    <property type="entry name" value="HTH_ARAC"/>
    <property type="match status" value="1"/>
</dbReference>
<dbReference type="Pfam" id="PF02518">
    <property type="entry name" value="HATPase_c"/>
    <property type="match status" value="1"/>
</dbReference>
<dbReference type="InterPro" id="IPR011110">
    <property type="entry name" value="Reg_prop"/>
</dbReference>
<evidence type="ECO:0000256" key="9">
    <source>
        <dbReference type="ARBA" id="ARBA00023015"/>
    </source>
</evidence>
<name>A0A412FCM2_9BACE</name>
<dbReference type="GO" id="GO:0003700">
    <property type="term" value="F:DNA-binding transcription factor activity"/>
    <property type="evidence" value="ECO:0007669"/>
    <property type="project" value="InterPro"/>
</dbReference>
<dbReference type="SUPFAM" id="SSF55874">
    <property type="entry name" value="ATPase domain of HSP90 chaperone/DNA topoisomerase II/histidine kinase"/>
    <property type="match status" value="1"/>
</dbReference>
<dbReference type="Pfam" id="PF00512">
    <property type="entry name" value="HisKA"/>
    <property type="match status" value="1"/>
</dbReference>
<dbReference type="SUPFAM" id="SSF63829">
    <property type="entry name" value="Calcium-dependent phosphotriesterase"/>
    <property type="match status" value="1"/>
</dbReference>
<dbReference type="InterPro" id="IPR003661">
    <property type="entry name" value="HisK_dim/P_dom"/>
</dbReference>
<dbReference type="Proteomes" id="UP000427825">
    <property type="component" value="Unassembled WGS sequence"/>
</dbReference>
<sequence>MKRFYLLFLMLYCCALQQLFAIYFTRIGIQDGLPQISVLSICQDALGRMWFSTEEGVCYYDGVKITVLKYLKETEADSIQIGNKTQFISTDEIGNVFFISDDQLIGYNVYTQQFSTLFKQNVRSMTTKGQEIWISSNDSILTYHSENHAITFKCKLPTTRHYANAILVDKSARCWIGTPKGLYLYEETKPLQEVLTNIHIQSLYQDSKRNVWISTRGSGLFKIDPKNHISLFEHHPGNPNTLSSNLVRGITEDNYGNIWIGTFNGLNKYNPNNDLFTCYQQGPYQGNLSHSSVFPLYKDRQGTIWIGTYYGGVNYFNPEMNLFSVYEARNGGLSYPFVGKMVEDKTGNVWICTEGGGLNYFNRTTKQLSNFQSSHGSNSIAHNNLKAIAYSPERDKLYIGTYTGGLCIYDIKNNRFENLLFNNSRYERLVGDKINNIGIYKDLLIFTSPNGIFSMNLDSKKIARLVPIDTFFGNGSFFIDSKNRLWLSYNNRIFLTDLQHTDQYIEFKPNEKGLKSSIITQIIEDRDHRIFITTRGDGLFLYEEEKKQFKNYNSHNSGIASNYCYEIAISTLGDLIISGNKGISFFSPEHEDFRVIDLKSIPLTAINIGCGLLVTKDGEIFVGGTNGFATFYEQQLYQSPKIYNLYFTQLYVNNELVIPRKENSILHYNLALTRNIELSHHQNNLIINFASNNYVSSLNEIQYEYRLEGFDDKWLSCNNFEISYTNLNPGKYTLVIREAEVNQSGWKPQKIMLNIQIHAPWYATWWASIFYLVTIIGLLSSYYKFQKSQYMLKASLELERKEKENLEKINQAKLQFFSNISHEFRTPLTLIISQSEVLMKSRISSISLSNKILDIYRNSQLLMNLISELLDFRKLEQGQMQLKVSKQDIVSFVNEIFLSFKEYASNKQIEYQFSSNEPKVYCWFDAKQLQKVFFNLLSNAFKYTKKNDRVIVQIENESQIIKIKVIDTGIGIDREYLEHIFERFYQVSSITRTPSTGIGLALSKAIVEMHHGIIEVDSTPGNGSTFIVTLQKDKKLFATNEYVASSEEYIQEFVLGKDIFHESNISINVINDEEKSVIDPHADKKSNAIEKRKVLLVEDNHELLNVLSNLFSSTYEVVMAHNGKEGLDKAHEEFPDIIVSDIMMPEMTGIELCETIKSDFNLCHIPIVLLTALASTQQNIEGLTKGADDYITKPFNTSILLVRCNNLVHNRLMLQKKFQQQGYTDTEVIANNPIDQHFLDALNSVIENHIDDTEFNIDHLACALGLSRSSLYAKFKSLTGITPNDYILSKKIKRAAHLLQSTQLQITEISDMLGFGSSRYFTRCFKKSFGIAPSEYRKKENSAEKLSE</sequence>
<dbReference type="EC" id="2.7.13.3" evidence="2"/>
<dbReference type="InterPro" id="IPR018062">
    <property type="entry name" value="HTH_AraC-typ_CS"/>
</dbReference>
<dbReference type="InterPro" id="IPR001789">
    <property type="entry name" value="Sig_transdc_resp-reg_receiver"/>
</dbReference>
<evidence type="ECO:0000256" key="2">
    <source>
        <dbReference type="ARBA" id="ARBA00012438"/>
    </source>
</evidence>
<feature type="transmembrane region" description="Helical" evidence="13">
    <location>
        <begin position="761"/>
        <end position="783"/>
    </location>
</feature>
<evidence type="ECO:0000313" key="18">
    <source>
        <dbReference type="EMBL" id="MDO6359662.1"/>
    </source>
</evidence>
<dbReference type="InterPro" id="IPR009057">
    <property type="entry name" value="Homeodomain-like_sf"/>
</dbReference>
<keyword evidence="8" id="KW-0902">Two-component regulatory system</keyword>
<keyword evidence="11" id="KW-0804">Transcription</keyword>
<dbReference type="CDD" id="cd00075">
    <property type="entry name" value="HATPase"/>
    <property type="match status" value="1"/>
</dbReference>
<dbReference type="Pfam" id="PF07494">
    <property type="entry name" value="Reg_prop"/>
    <property type="match status" value="3"/>
</dbReference>
<evidence type="ECO:0000256" key="10">
    <source>
        <dbReference type="ARBA" id="ARBA00023125"/>
    </source>
</evidence>
<dbReference type="EMBL" id="QRUO01000038">
    <property type="protein sequence ID" value="RGR65460.1"/>
    <property type="molecule type" value="Genomic_DNA"/>
</dbReference>
<evidence type="ECO:0000256" key="8">
    <source>
        <dbReference type="ARBA" id="ARBA00023012"/>
    </source>
</evidence>
<keyword evidence="4" id="KW-0808">Transferase</keyword>
<dbReference type="Proteomes" id="UP001170023">
    <property type="component" value="Unassembled WGS sequence"/>
</dbReference>
<dbReference type="GO" id="GO:0005524">
    <property type="term" value="F:ATP binding"/>
    <property type="evidence" value="ECO:0007669"/>
    <property type="project" value="UniProtKB-KW"/>
</dbReference>
<keyword evidence="7" id="KW-0067">ATP-binding</keyword>
<proteinExistence type="predicted"/>
<dbReference type="InterPro" id="IPR003594">
    <property type="entry name" value="HATPase_dom"/>
</dbReference>
<keyword evidence="10" id="KW-0238">DNA-binding</keyword>
<dbReference type="Gene3D" id="1.10.287.130">
    <property type="match status" value="1"/>
</dbReference>
<dbReference type="InterPro" id="IPR011123">
    <property type="entry name" value="Y_Y_Y"/>
</dbReference>
<evidence type="ECO:0000313" key="20">
    <source>
        <dbReference type="EMBL" id="RHD51109.1"/>
    </source>
</evidence>
<dbReference type="Gene3D" id="1.10.10.60">
    <property type="entry name" value="Homeodomain-like"/>
    <property type="match status" value="2"/>
</dbReference>
<dbReference type="CDD" id="cd00082">
    <property type="entry name" value="HisKA"/>
    <property type="match status" value="1"/>
</dbReference>
<dbReference type="Gene3D" id="2.130.10.10">
    <property type="entry name" value="YVTN repeat-like/Quinoprotein amine dehydrogenase"/>
    <property type="match status" value="2"/>
</dbReference>
<evidence type="ECO:0000259" key="14">
    <source>
        <dbReference type="PROSITE" id="PS01124"/>
    </source>
</evidence>
<keyword evidence="9" id="KW-0805">Transcription regulation</keyword>
<keyword evidence="13" id="KW-0812">Transmembrane</keyword>
<dbReference type="GO" id="GO:0000155">
    <property type="term" value="F:phosphorelay sensor kinase activity"/>
    <property type="evidence" value="ECO:0007669"/>
    <property type="project" value="InterPro"/>
</dbReference>
<keyword evidence="13" id="KW-0472">Membrane</keyword>
<dbReference type="EMBL" id="QSJD01000006">
    <property type="protein sequence ID" value="RHD51109.1"/>
    <property type="molecule type" value="Genomic_DNA"/>
</dbReference>
<dbReference type="InterPro" id="IPR004358">
    <property type="entry name" value="Sig_transdc_His_kin-like_C"/>
</dbReference>